<evidence type="ECO:0000256" key="7">
    <source>
        <dbReference type="PROSITE-ProRule" id="PRU00175"/>
    </source>
</evidence>
<accession>A0A5N7B038</accession>
<feature type="compositionally biased region" description="Polar residues" evidence="9">
    <location>
        <begin position="275"/>
        <end position="304"/>
    </location>
</feature>
<dbReference type="PANTHER" id="PTHR16079:SF4">
    <property type="entry name" value="E3 UBIQUITIN-PROTEIN LIGASE CHFR"/>
    <property type="match status" value="1"/>
</dbReference>
<reference evidence="12 13" key="1">
    <citation type="submission" date="2019-04" db="EMBL/GenBank/DDBJ databases">
        <title>Friends and foes A comparative genomics studyof 23 Aspergillus species from section Flavi.</title>
        <authorList>
            <consortium name="DOE Joint Genome Institute"/>
            <person name="Kjaerbolling I."/>
            <person name="Vesth T."/>
            <person name="Frisvad J.C."/>
            <person name="Nybo J.L."/>
            <person name="Theobald S."/>
            <person name="Kildgaard S."/>
            <person name="Isbrandt T."/>
            <person name="Kuo A."/>
            <person name="Sato A."/>
            <person name="Lyhne E.K."/>
            <person name="Kogle M.E."/>
            <person name="Wiebenga A."/>
            <person name="Kun R.S."/>
            <person name="Lubbers R.J."/>
            <person name="Makela M.R."/>
            <person name="Barry K."/>
            <person name="Chovatia M."/>
            <person name="Clum A."/>
            <person name="Daum C."/>
            <person name="Haridas S."/>
            <person name="He G."/>
            <person name="LaButti K."/>
            <person name="Lipzen A."/>
            <person name="Mondo S."/>
            <person name="Riley R."/>
            <person name="Salamov A."/>
            <person name="Simmons B.A."/>
            <person name="Magnuson J.K."/>
            <person name="Henrissat B."/>
            <person name="Mortensen U.H."/>
            <person name="Larsen T.O."/>
            <person name="Devries R.P."/>
            <person name="Grigoriev I.V."/>
            <person name="Machida M."/>
            <person name="Baker S.E."/>
            <person name="Andersen M.R."/>
        </authorList>
    </citation>
    <scope>NUCLEOTIDE SEQUENCE [LARGE SCALE GENOMIC DNA]</scope>
    <source>
        <strain evidence="12 13">IBT 29228</strain>
    </source>
</reference>
<dbReference type="InterPro" id="IPR001841">
    <property type="entry name" value="Znf_RING"/>
</dbReference>
<feature type="compositionally biased region" description="Polar residues" evidence="9">
    <location>
        <begin position="347"/>
        <end position="356"/>
    </location>
</feature>
<evidence type="ECO:0000256" key="5">
    <source>
        <dbReference type="ARBA" id="ARBA00022833"/>
    </source>
</evidence>
<evidence type="ECO:0000256" key="6">
    <source>
        <dbReference type="ARBA" id="ARBA00022843"/>
    </source>
</evidence>
<keyword evidence="5" id="KW-0862">Zinc</keyword>
<evidence type="ECO:0000256" key="1">
    <source>
        <dbReference type="ARBA" id="ARBA00008649"/>
    </source>
</evidence>
<gene>
    <name evidence="12" type="ORF">BDV26DRAFT_268002</name>
</gene>
<evidence type="ECO:0008006" key="14">
    <source>
        <dbReference type="Google" id="ProtNLM"/>
    </source>
</evidence>
<evidence type="ECO:0000256" key="4">
    <source>
        <dbReference type="ARBA" id="ARBA00022771"/>
    </source>
</evidence>
<evidence type="ECO:0000256" key="9">
    <source>
        <dbReference type="SAM" id="MobiDB-lite"/>
    </source>
</evidence>
<dbReference type="PANTHER" id="PTHR16079">
    <property type="entry name" value="UBIQUITIN LIGASE PROTEIN CHFR"/>
    <property type="match status" value="1"/>
</dbReference>
<feature type="region of interest" description="Disordered" evidence="9">
    <location>
        <begin position="774"/>
        <end position="859"/>
    </location>
</feature>
<evidence type="ECO:0000256" key="2">
    <source>
        <dbReference type="ARBA" id="ARBA00022443"/>
    </source>
</evidence>
<evidence type="ECO:0000256" key="3">
    <source>
        <dbReference type="ARBA" id="ARBA00022723"/>
    </source>
</evidence>
<dbReference type="GO" id="GO:0004842">
    <property type="term" value="F:ubiquitin-protein transferase activity"/>
    <property type="evidence" value="ECO:0007669"/>
    <property type="project" value="TreeGrafter"/>
</dbReference>
<dbReference type="Proteomes" id="UP000326198">
    <property type="component" value="Unassembled WGS sequence"/>
</dbReference>
<dbReference type="Pfam" id="PF00097">
    <property type="entry name" value="zf-C3HC4"/>
    <property type="match status" value="1"/>
</dbReference>
<dbReference type="InterPro" id="IPR018957">
    <property type="entry name" value="Znf_C3HC4_RING-type"/>
</dbReference>
<protein>
    <recommendedName>
        <fullName evidence="14">RING-type domain-containing protein</fullName>
    </recommendedName>
</protein>
<keyword evidence="6" id="KW-0832">Ubl conjugation</keyword>
<dbReference type="AlphaFoldDB" id="A0A5N7B038"/>
<feature type="domain" description="SH3" evidence="10">
    <location>
        <begin position="863"/>
        <end position="924"/>
    </location>
</feature>
<evidence type="ECO:0000259" key="10">
    <source>
        <dbReference type="PROSITE" id="PS50002"/>
    </source>
</evidence>
<feature type="domain" description="RING-type" evidence="11">
    <location>
        <begin position="21"/>
        <end position="71"/>
    </location>
</feature>
<feature type="compositionally biased region" description="Low complexity" evidence="9">
    <location>
        <begin position="836"/>
        <end position="855"/>
    </location>
</feature>
<feature type="region of interest" description="Disordered" evidence="9">
    <location>
        <begin position="94"/>
        <end position="211"/>
    </location>
</feature>
<dbReference type="PROSITE" id="PS50089">
    <property type="entry name" value="ZF_RING_2"/>
    <property type="match status" value="1"/>
</dbReference>
<evidence type="ECO:0000259" key="11">
    <source>
        <dbReference type="PROSITE" id="PS50089"/>
    </source>
</evidence>
<comment type="similarity">
    <text evidence="1">Belongs to the SH3RF family.</text>
</comment>
<proteinExistence type="inferred from homology"/>
<feature type="region of interest" description="Disordered" evidence="9">
    <location>
        <begin position="264"/>
        <end position="483"/>
    </location>
</feature>
<dbReference type="CDD" id="cd00174">
    <property type="entry name" value="SH3"/>
    <property type="match status" value="1"/>
</dbReference>
<name>A0A5N7B038_9EURO</name>
<feature type="compositionally biased region" description="Basic and acidic residues" evidence="9">
    <location>
        <begin position="161"/>
        <end position="186"/>
    </location>
</feature>
<dbReference type="SUPFAM" id="SSF50044">
    <property type="entry name" value="SH3-domain"/>
    <property type="match status" value="1"/>
</dbReference>
<dbReference type="GO" id="GO:0008270">
    <property type="term" value="F:zinc ion binding"/>
    <property type="evidence" value="ECO:0007669"/>
    <property type="project" value="UniProtKB-KW"/>
</dbReference>
<dbReference type="Gene3D" id="2.30.30.40">
    <property type="entry name" value="SH3 Domains"/>
    <property type="match status" value="1"/>
</dbReference>
<dbReference type="PROSITE" id="PS00518">
    <property type="entry name" value="ZF_RING_1"/>
    <property type="match status" value="1"/>
</dbReference>
<dbReference type="PROSITE" id="PS50002">
    <property type="entry name" value="SH3"/>
    <property type="match status" value="1"/>
</dbReference>
<dbReference type="InterPro" id="IPR000433">
    <property type="entry name" value="Znf_ZZ"/>
</dbReference>
<dbReference type="EMBL" id="ML736262">
    <property type="protein sequence ID" value="KAE8375373.1"/>
    <property type="molecule type" value="Genomic_DNA"/>
</dbReference>
<dbReference type="GO" id="GO:0016567">
    <property type="term" value="P:protein ubiquitination"/>
    <property type="evidence" value="ECO:0007669"/>
    <property type="project" value="TreeGrafter"/>
</dbReference>
<feature type="compositionally biased region" description="Polar residues" evidence="9">
    <location>
        <begin position="419"/>
        <end position="462"/>
    </location>
</feature>
<dbReference type="GO" id="GO:0006511">
    <property type="term" value="P:ubiquitin-dependent protein catabolic process"/>
    <property type="evidence" value="ECO:0007669"/>
    <property type="project" value="TreeGrafter"/>
</dbReference>
<sequence length="926" mass="102796">MSNESPTGGPGLGDLEKELVCSICTELLYQPLTLLDCLHTFCGSCLKEWFSTQASRRRPSSSVRFTCPSCRAVVRETRPNATVTTLLDMVLTANPDRARPEAEKEEIAQRYKPGQSIFPVASNAESDEEDRRLIEEARELSLRESGPRTREHRSARSSRTRRGESVDRDRRREDDRSRQQREEERAARRHARTALPDASERTRQIEHQSSLRSLLSLSDTETMQEEILRQILEEGLLDDIDMDNLGPAQEEELSERIADAYRRRHMQRSRSQQRDNTQGDAQASNRPRARSQSVQRSQPASGSRGSPAHPPVSRPYLLEPLVPRSGTPGHQRRLSDQGSRRRVSPIPVNSASSSEVNLRPAARSSSDMIADRPRGSQAARVRATDLAPRTRRATASEQSIPNIWVAGSNDRELRRQRQARQSIDTPTSVSSVGRSPRTASFSLRSEQNLVNSPTATTLTPEINSPARPEGRSRPSSSRSNASHVTAYYVEPSISCDRCGKDNLQYELHKKCWLCKGGDYHICLRCYRLGLGCLEWPGFGVSSKADLDRIRASSNGLTAPSQESQHILVSLKYSRPSDAARRTTRDGREATSDNPAQRLQMGLFCDMCQLSTDTCFWKCNQCNEGDWGFCNKCVNEGKCCTHALLPICRITPDGPLSPTTPAVPGDEANGPAAPLASETLKVLSFSTKCDICANQIPASTLRFHCLQCNGGDYDTCANCYLKLVATAKIRKENGHNGWRRCLKGHRMVVIGFEDHEEGQKRVIVRDLVGGRALKDEHLQSSSPPASPSLTRTFLAGSGTVPSPELGTGDWSWKEGAERRKKASRIRAPWSSTLGDRSNSYSEPSTPTTPTPNASSSRRFPPDGGVGLVVHALWSWYPENGVKDELMFPRGAEITEAENINDDWYWGCYAGLTGLFPGTHVFIVEEVA</sequence>
<dbReference type="SMART" id="SM00326">
    <property type="entry name" value="SH3"/>
    <property type="match status" value="1"/>
</dbReference>
<dbReference type="InterPro" id="IPR001452">
    <property type="entry name" value="SH3_domain"/>
</dbReference>
<dbReference type="InterPro" id="IPR017907">
    <property type="entry name" value="Znf_RING_CS"/>
</dbReference>
<dbReference type="InterPro" id="IPR013083">
    <property type="entry name" value="Znf_RING/FYVE/PHD"/>
</dbReference>
<dbReference type="SMART" id="SM00184">
    <property type="entry name" value="RING"/>
    <property type="match status" value="1"/>
</dbReference>
<dbReference type="SMART" id="SM00291">
    <property type="entry name" value="ZnF_ZZ"/>
    <property type="match status" value="2"/>
</dbReference>
<evidence type="ECO:0000313" key="13">
    <source>
        <dbReference type="Proteomes" id="UP000326198"/>
    </source>
</evidence>
<evidence type="ECO:0000256" key="8">
    <source>
        <dbReference type="PROSITE-ProRule" id="PRU00192"/>
    </source>
</evidence>
<organism evidence="12 13">
    <name type="scientific">Aspergillus bertholletiae</name>
    <dbReference type="NCBI Taxonomy" id="1226010"/>
    <lineage>
        <taxon>Eukaryota</taxon>
        <taxon>Fungi</taxon>
        <taxon>Dikarya</taxon>
        <taxon>Ascomycota</taxon>
        <taxon>Pezizomycotina</taxon>
        <taxon>Eurotiomycetes</taxon>
        <taxon>Eurotiomycetidae</taxon>
        <taxon>Eurotiales</taxon>
        <taxon>Aspergillaceae</taxon>
        <taxon>Aspergillus</taxon>
        <taxon>Aspergillus subgen. Circumdati</taxon>
    </lineage>
</organism>
<dbReference type="FunFam" id="2.30.30.40:FF:000313">
    <property type="entry name" value="SH3 domain protein"/>
    <property type="match status" value="1"/>
</dbReference>
<dbReference type="OrthoDB" id="1305878at2759"/>
<dbReference type="SUPFAM" id="SSF57850">
    <property type="entry name" value="RING/U-box"/>
    <property type="match status" value="2"/>
</dbReference>
<keyword evidence="3" id="KW-0479">Metal-binding</keyword>
<keyword evidence="4 7" id="KW-0863">Zinc-finger</keyword>
<feature type="compositionally biased region" description="Low complexity" evidence="9">
    <location>
        <begin position="473"/>
        <end position="482"/>
    </location>
</feature>
<keyword evidence="13" id="KW-1185">Reference proteome</keyword>
<feature type="compositionally biased region" description="Basic and acidic residues" evidence="9">
    <location>
        <begin position="129"/>
        <end position="154"/>
    </location>
</feature>
<dbReference type="InterPro" id="IPR036028">
    <property type="entry name" value="SH3-like_dom_sf"/>
</dbReference>
<dbReference type="InterPro" id="IPR052256">
    <property type="entry name" value="E3_ubiquitin-ligase_CHFR"/>
</dbReference>
<evidence type="ECO:0000313" key="12">
    <source>
        <dbReference type="EMBL" id="KAE8375373.1"/>
    </source>
</evidence>
<feature type="compositionally biased region" description="Basic and acidic residues" evidence="9">
    <location>
        <begin position="96"/>
        <end position="109"/>
    </location>
</feature>
<dbReference type="GO" id="GO:0005634">
    <property type="term" value="C:nucleus"/>
    <property type="evidence" value="ECO:0007669"/>
    <property type="project" value="TreeGrafter"/>
</dbReference>
<dbReference type="Gene3D" id="3.30.40.10">
    <property type="entry name" value="Zinc/RING finger domain, C3HC4 (zinc finger)"/>
    <property type="match status" value="1"/>
</dbReference>
<keyword evidence="2 8" id="KW-0728">SH3 domain</keyword>